<keyword evidence="3" id="KW-1185">Reference proteome</keyword>
<dbReference type="Proteomes" id="UP000472268">
    <property type="component" value="Chromosome 10"/>
</dbReference>
<proteinExistence type="predicted"/>
<organism evidence="2 3">
    <name type="scientific">Suricata suricatta</name>
    <name type="common">Meerkat</name>
    <dbReference type="NCBI Taxonomy" id="37032"/>
    <lineage>
        <taxon>Eukaryota</taxon>
        <taxon>Metazoa</taxon>
        <taxon>Chordata</taxon>
        <taxon>Craniata</taxon>
        <taxon>Vertebrata</taxon>
        <taxon>Euteleostomi</taxon>
        <taxon>Mammalia</taxon>
        <taxon>Eutheria</taxon>
        <taxon>Laurasiatheria</taxon>
        <taxon>Carnivora</taxon>
        <taxon>Feliformia</taxon>
        <taxon>Herpestidae</taxon>
        <taxon>Suricata</taxon>
    </lineage>
</organism>
<accession>A0A673UGN0</accession>
<dbReference type="Ensembl" id="ENSSSUT00005028266.1">
    <property type="protein sequence ID" value="ENSSSUP00005024693.1"/>
    <property type="gene ID" value="ENSSSUG00005016088.1"/>
</dbReference>
<reference evidence="2" key="3">
    <citation type="submission" date="2025-09" db="UniProtKB">
        <authorList>
            <consortium name="Ensembl"/>
        </authorList>
    </citation>
    <scope>IDENTIFICATION</scope>
</reference>
<evidence type="ECO:0000256" key="1">
    <source>
        <dbReference type="SAM" id="MobiDB-lite"/>
    </source>
</evidence>
<evidence type="ECO:0000313" key="2">
    <source>
        <dbReference type="Ensembl" id="ENSSSUP00005024693.1"/>
    </source>
</evidence>
<feature type="region of interest" description="Disordered" evidence="1">
    <location>
        <begin position="1"/>
        <end position="38"/>
    </location>
</feature>
<protein>
    <submittedName>
        <fullName evidence="2">Uncharacterized protein</fullName>
    </submittedName>
</protein>
<name>A0A673UGN0_SURSU</name>
<dbReference type="AlphaFoldDB" id="A0A673UGN0"/>
<sequence>FENSPTPRARRAGPGALNRAAARTCASTVGPTAEKTESHLRVRRVLPSGENTAPILKLARLPHKTHNAMLHLKACVWLL</sequence>
<evidence type="ECO:0000313" key="3">
    <source>
        <dbReference type="Proteomes" id="UP000472268"/>
    </source>
</evidence>
<reference evidence="2" key="2">
    <citation type="submission" date="2025-08" db="UniProtKB">
        <authorList>
            <consortium name="Ensembl"/>
        </authorList>
    </citation>
    <scope>IDENTIFICATION</scope>
</reference>
<reference evidence="2 3" key="1">
    <citation type="submission" date="2019-05" db="EMBL/GenBank/DDBJ databases">
        <title>A Chromosome-scale Meerkat (S. suricatta) Genome Assembly.</title>
        <authorList>
            <person name="Dudchenko O."/>
            <person name="Lieberman Aiden E."/>
            <person name="Tung J."/>
            <person name="Barreiro L.B."/>
            <person name="Clutton-Brock T.H."/>
        </authorList>
    </citation>
    <scope>NUCLEOTIDE SEQUENCE [LARGE SCALE GENOMIC DNA]</scope>
</reference>